<name>B8BXI8_THAPS</name>
<accession>B8BXI8</accession>
<proteinExistence type="inferred from homology"/>
<dbReference type="eggNOG" id="KOG3078">
    <property type="taxonomic scope" value="Eukaryota"/>
</dbReference>
<dbReference type="AlphaFoldDB" id="B8BXI8"/>
<dbReference type="GO" id="GO:0004017">
    <property type="term" value="F:AMP kinase activity"/>
    <property type="evidence" value="ECO:0000318"/>
    <property type="project" value="GO_Central"/>
</dbReference>
<dbReference type="GO" id="GO:0005737">
    <property type="term" value="C:cytoplasm"/>
    <property type="evidence" value="ECO:0000318"/>
    <property type="project" value="GO_Central"/>
</dbReference>
<evidence type="ECO:0000256" key="4">
    <source>
        <dbReference type="RuleBase" id="RU003330"/>
    </source>
</evidence>
<dbReference type="PRINTS" id="PR00094">
    <property type="entry name" value="ADENYLTKNASE"/>
</dbReference>
<feature type="non-terminal residue" evidence="5">
    <location>
        <position position="222"/>
    </location>
</feature>
<keyword evidence="6" id="KW-1185">Reference proteome</keyword>
<keyword evidence="3 4" id="KW-0418">Kinase</keyword>
<dbReference type="Pfam" id="PF00406">
    <property type="entry name" value="ADK"/>
    <property type="match status" value="1"/>
</dbReference>
<evidence type="ECO:0000256" key="2">
    <source>
        <dbReference type="ARBA" id="ARBA00022741"/>
    </source>
</evidence>
<dbReference type="OMA" id="HCATKLI"/>
<organism evidence="5 6">
    <name type="scientific">Thalassiosira pseudonana</name>
    <name type="common">Marine diatom</name>
    <name type="synonym">Cyclotella nana</name>
    <dbReference type="NCBI Taxonomy" id="35128"/>
    <lineage>
        <taxon>Eukaryota</taxon>
        <taxon>Sar</taxon>
        <taxon>Stramenopiles</taxon>
        <taxon>Ochrophyta</taxon>
        <taxon>Bacillariophyta</taxon>
        <taxon>Coscinodiscophyceae</taxon>
        <taxon>Thalassiosirophycidae</taxon>
        <taxon>Thalassiosirales</taxon>
        <taxon>Thalassiosiraceae</taxon>
        <taxon>Thalassiosira</taxon>
    </lineage>
</organism>
<dbReference type="GO" id="GO:0005739">
    <property type="term" value="C:mitochondrion"/>
    <property type="evidence" value="ECO:0000318"/>
    <property type="project" value="GO_Central"/>
</dbReference>
<dbReference type="EC" id="2.7.4.3" evidence="5"/>
<evidence type="ECO:0000313" key="5">
    <source>
        <dbReference type="EMBL" id="EED93712.1"/>
    </source>
</evidence>
<dbReference type="FunCoup" id="B8BXI8">
    <property type="interactions" value="71"/>
</dbReference>
<keyword evidence="1 4" id="KW-0808">Transferase</keyword>
<gene>
    <name evidence="5" type="ORF">THAPSDRAFT_261744</name>
</gene>
<keyword evidence="2" id="KW-0547">Nucleotide-binding</keyword>
<comment type="similarity">
    <text evidence="4">Belongs to the adenylate kinase family.</text>
</comment>
<dbReference type="PANTHER" id="PTHR23359">
    <property type="entry name" value="NUCLEOTIDE KINASE"/>
    <property type="match status" value="1"/>
</dbReference>
<dbReference type="GO" id="GO:0005524">
    <property type="term" value="F:ATP binding"/>
    <property type="evidence" value="ECO:0007669"/>
    <property type="project" value="InterPro"/>
</dbReference>
<dbReference type="Proteomes" id="UP000001449">
    <property type="component" value="Chromosome 3"/>
</dbReference>
<evidence type="ECO:0000256" key="1">
    <source>
        <dbReference type="ARBA" id="ARBA00022679"/>
    </source>
</evidence>
<dbReference type="InterPro" id="IPR000850">
    <property type="entry name" value="Adenylat/UMP-CMP_kin"/>
</dbReference>
<reference evidence="5 6" key="1">
    <citation type="journal article" date="2004" name="Science">
        <title>The genome of the diatom Thalassiosira pseudonana: ecology, evolution, and metabolism.</title>
        <authorList>
            <person name="Armbrust E.V."/>
            <person name="Berges J.A."/>
            <person name="Bowler C."/>
            <person name="Green B.R."/>
            <person name="Martinez D."/>
            <person name="Putnam N.H."/>
            <person name="Zhou S."/>
            <person name="Allen A.E."/>
            <person name="Apt K.E."/>
            <person name="Bechner M."/>
            <person name="Brzezinski M.A."/>
            <person name="Chaal B.K."/>
            <person name="Chiovitti A."/>
            <person name="Davis A.K."/>
            <person name="Demarest M.S."/>
            <person name="Detter J.C."/>
            <person name="Glavina T."/>
            <person name="Goodstein D."/>
            <person name="Hadi M.Z."/>
            <person name="Hellsten U."/>
            <person name="Hildebrand M."/>
            <person name="Jenkins B.D."/>
            <person name="Jurka J."/>
            <person name="Kapitonov V.V."/>
            <person name="Kroger N."/>
            <person name="Lau W.W."/>
            <person name="Lane T.W."/>
            <person name="Larimer F.W."/>
            <person name="Lippmeier J.C."/>
            <person name="Lucas S."/>
            <person name="Medina M."/>
            <person name="Montsant A."/>
            <person name="Obornik M."/>
            <person name="Parker M.S."/>
            <person name="Palenik B."/>
            <person name="Pazour G.J."/>
            <person name="Richardson P.M."/>
            <person name="Rynearson T.A."/>
            <person name="Saito M.A."/>
            <person name="Schwartz D.C."/>
            <person name="Thamatrakoln K."/>
            <person name="Valentin K."/>
            <person name="Vardi A."/>
            <person name="Wilkerson F.P."/>
            <person name="Rokhsar D.S."/>
        </authorList>
    </citation>
    <scope>NUCLEOTIDE SEQUENCE [LARGE SCALE GENOMIC DNA]</scope>
    <source>
        <strain evidence="5 6">CCMP1335</strain>
    </source>
</reference>
<dbReference type="GeneID" id="7441709"/>
<dbReference type="InterPro" id="IPR027417">
    <property type="entry name" value="P-loop_NTPase"/>
</dbReference>
<dbReference type="STRING" id="35128.B8BXI8"/>
<evidence type="ECO:0000313" key="6">
    <source>
        <dbReference type="Proteomes" id="UP000001449"/>
    </source>
</evidence>
<reference evidence="5 6" key="2">
    <citation type="journal article" date="2008" name="Nature">
        <title>The Phaeodactylum genome reveals the evolutionary history of diatom genomes.</title>
        <authorList>
            <person name="Bowler C."/>
            <person name="Allen A.E."/>
            <person name="Badger J.H."/>
            <person name="Grimwood J."/>
            <person name="Jabbari K."/>
            <person name="Kuo A."/>
            <person name="Maheswari U."/>
            <person name="Martens C."/>
            <person name="Maumus F."/>
            <person name="Otillar R.P."/>
            <person name="Rayko E."/>
            <person name="Salamov A."/>
            <person name="Vandepoele K."/>
            <person name="Beszteri B."/>
            <person name="Gruber A."/>
            <person name="Heijde M."/>
            <person name="Katinka M."/>
            <person name="Mock T."/>
            <person name="Valentin K."/>
            <person name="Verret F."/>
            <person name="Berges J.A."/>
            <person name="Brownlee C."/>
            <person name="Cadoret J.P."/>
            <person name="Chiovitti A."/>
            <person name="Choi C.J."/>
            <person name="Coesel S."/>
            <person name="De Martino A."/>
            <person name="Detter J.C."/>
            <person name="Durkin C."/>
            <person name="Falciatore A."/>
            <person name="Fournet J."/>
            <person name="Haruta M."/>
            <person name="Huysman M.J."/>
            <person name="Jenkins B.D."/>
            <person name="Jiroutova K."/>
            <person name="Jorgensen R.E."/>
            <person name="Joubert Y."/>
            <person name="Kaplan A."/>
            <person name="Kroger N."/>
            <person name="Kroth P.G."/>
            <person name="La Roche J."/>
            <person name="Lindquist E."/>
            <person name="Lommer M."/>
            <person name="Martin-Jezequel V."/>
            <person name="Lopez P.J."/>
            <person name="Lucas S."/>
            <person name="Mangogna M."/>
            <person name="McGinnis K."/>
            <person name="Medlin L.K."/>
            <person name="Montsant A."/>
            <person name="Oudot-Le Secq M.P."/>
            <person name="Napoli C."/>
            <person name="Obornik M."/>
            <person name="Parker M.S."/>
            <person name="Petit J.L."/>
            <person name="Porcel B.M."/>
            <person name="Poulsen N."/>
            <person name="Robison M."/>
            <person name="Rychlewski L."/>
            <person name="Rynearson T.A."/>
            <person name="Schmutz J."/>
            <person name="Shapiro H."/>
            <person name="Siaut M."/>
            <person name="Stanley M."/>
            <person name="Sussman M.R."/>
            <person name="Taylor A.R."/>
            <person name="Vardi A."/>
            <person name="von Dassow P."/>
            <person name="Vyverman W."/>
            <person name="Willis A."/>
            <person name="Wyrwicz L.S."/>
            <person name="Rokhsar D.S."/>
            <person name="Weissenbach J."/>
            <person name="Armbrust E.V."/>
            <person name="Green B.R."/>
            <person name="Van de Peer Y."/>
            <person name="Grigoriev I.V."/>
        </authorList>
    </citation>
    <scope>NUCLEOTIDE SEQUENCE [LARGE SCALE GENOMIC DNA]</scope>
    <source>
        <strain evidence="5 6">CCMP1335</strain>
    </source>
</reference>
<dbReference type="Gene3D" id="3.40.50.300">
    <property type="entry name" value="P-loop containing nucleotide triphosphate hydrolases"/>
    <property type="match status" value="1"/>
</dbReference>
<dbReference type="InParanoid" id="B8BXI8"/>
<sequence>MIISLIGAPGSGKGTYGLLLASRFRNSTFLSVGDILRTSAKHDHAMKEVLVSGSLADDTMVGDSVLGHLEKTDVSATNSNLIFLDGFPRNKVQTTIQSKWPSHLQPKLALQFDIPDSISITKLLGRRKCSICGVGFNINGVDTDGFIMPPILPKEGDCKVCCNWETDWEKRDDDTAETIQKRMNVYHTETEPILKYWRENDRLLRFVPYNGVKDMDMLVEVL</sequence>
<dbReference type="PaxDb" id="35128-Thaps261744"/>
<evidence type="ECO:0000256" key="3">
    <source>
        <dbReference type="ARBA" id="ARBA00022777"/>
    </source>
</evidence>
<dbReference type="RefSeq" id="XP_002288276.1">
    <property type="nucleotide sequence ID" value="XM_002288240.1"/>
</dbReference>
<dbReference type="EMBL" id="CM000640">
    <property type="protein sequence ID" value="EED93712.1"/>
    <property type="molecule type" value="Genomic_DNA"/>
</dbReference>
<dbReference type="CDD" id="cd01428">
    <property type="entry name" value="ADK"/>
    <property type="match status" value="1"/>
</dbReference>
<dbReference type="KEGG" id="tps:THAPSDRAFT_261744"/>
<dbReference type="SUPFAM" id="SSF52540">
    <property type="entry name" value="P-loop containing nucleoside triphosphate hydrolases"/>
    <property type="match status" value="1"/>
</dbReference>
<dbReference type="HOGENOM" id="CLU_032354_1_2_1"/>
<protein>
    <submittedName>
        <fullName evidence="5">Adenylate kinase</fullName>
        <ecNumber evidence="5">2.7.4.3</ecNumber>
    </submittedName>
</protein>